<feature type="chain" id="PRO_5033108638" description="Carboxypeptidase" evidence="7">
    <location>
        <begin position="24"/>
        <end position="478"/>
    </location>
</feature>
<dbReference type="PANTHER" id="PTHR11802">
    <property type="entry name" value="SERINE PROTEASE FAMILY S10 SERINE CARBOXYPEPTIDASE"/>
    <property type="match status" value="1"/>
</dbReference>
<dbReference type="PRINTS" id="PR00724">
    <property type="entry name" value="CRBOXYPTASEC"/>
</dbReference>
<keyword evidence="4 7" id="KW-0732">Signal</keyword>
<dbReference type="EMBL" id="CAJNOW010004457">
    <property type="protein sequence ID" value="CAF1418125.1"/>
    <property type="molecule type" value="Genomic_DNA"/>
</dbReference>
<dbReference type="FunFam" id="3.40.50.1820:FF:000096">
    <property type="entry name" value="Carboxypeptidase vitellogenic-like"/>
    <property type="match status" value="1"/>
</dbReference>
<feature type="signal peptide" evidence="7">
    <location>
        <begin position="1"/>
        <end position="23"/>
    </location>
</feature>
<evidence type="ECO:0000256" key="2">
    <source>
        <dbReference type="ARBA" id="ARBA00022645"/>
    </source>
</evidence>
<dbReference type="PROSITE" id="PS00131">
    <property type="entry name" value="CARBOXYPEPT_SER_SER"/>
    <property type="match status" value="1"/>
</dbReference>
<dbReference type="OrthoDB" id="443318at2759"/>
<dbReference type="SUPFAM" id="SSF53474">
    <property type="entry name" value="alpha/beta-Hydrolases"/>
    <property type="match status" value="1"/>
</dbReference>
<organism evidence="8 9">
    <name type="scientific">Rotaria magnacalcarata</name>
    <dbReference type="NCBI Taxonomy" id="392030"/>
    <lineage>
        <taxon>Eukaryota</taxon>
        <taxon>Metazoa</taxon>
        <taxon>Spiralia</taxon>
        <taxon>Gnathifera</taxon>
        <taxon>Rotifera</taxon>
        <taxon>Eurotatoria</taxon>
        <taxon>Bdelloidea</taxon>
        <taxon>Philodinida</taxon>
        <taxon>Philodinidae</taxon>
        <taxon>Rotaria</taxon>
    </lineage>
</organism>
<dbReference type="InterPro" id="IPR001563">
    <property type="entry name" value="Peptidase_S10"/>
</dbReference>
<keyword evidence="5 7" id="KW-0378">Hydrolase</keyword>
<evidence type="ECO:0000256" key="6">
    <source>
        <dbReference type="ARBA" id="ARBA00023180"/>
    </source>
</evidence>
<evidence type="ECO:0000256" key="3">
    <source>
        <dbReference type="ARBA" id="ARBA00022670"/>
    </source>
</evidence>
<evidence type="ECO:0000256" key="4">
    <source>
        <dbReference type="ARBA" id="ARBA00022729"/>
    </source>
</evidence>
<dbReference type="GO" id="GO:0006508">
    <property type="term" value="P:proteolysis"/>
    <property type="evidence" value="ECO:0007669"/>
    <property type="project" value="UniProtKB-KW"/>
</dbReference>
<proteinExistence type="inferred from homology"/>
<accession>A0A815MB31</accession>
<evidence type="ECO:0000256" key="7">
    <source>
        <dbReference type="RuleBase" id="RU361156"/>
    </source>
</evidence>
<dbReference type="GO" id="GO:0004185">
    <property type="term" value="F:serine-type carboxypeptidase activity"/>
    <property type="evidence" value="ECO:0007669"/>
    <property type="project" value="UniProtKB-UniRule"/>
</dbReference>
<name>A0A815MB31_9BILA</name>
<dbReference type="Pfam" id="PF00450">
    <property type="entry name" value="Peptidase_S10"/>
    <property type="match status" value="1"/>
</dbReference>
<dbReference type="PANTHER" id="PTHR11802:SF472">
    <property type="entry name" value="SERINE CARBOXYPEPTIDASE CPVL-RELATED"/>
    <property type="match status" value="1"/>
</dbReference>
<evidence type="ECO:0000313" key="8">
    <source>
        <dbReference type="EMBL" id="CAF1418125.1"/>
    </source>
</evidence>
<keyword evidence="3 7" id="KW-0645">Protease</keyword>
<reference evidence="8" key="1">
    <citation type="submission" date="2021-02" db="EMBL/GenBank/DDBJ databases">
        <authorList>
            <person name="Nowell W R."/>
        </authorList>
    </citation>
    <scope>NUCLEOTIDE SEQUENCE</scope>
</reference>
<protein>
    <recommendedName>
        <fullName evidence="7">Carboxypeptidase</fullName>
        <ecNumber evidence="7">3.4.16.-</ecNumber>
    </recommendedName>
</protein>
<dbReference type="PROSITE" id="PS00560">
    <property type="entry name" value="CARBOXYPEPT_SER_HIS"/>
    <property type="match status" value="1"/>
</dbReference>
<evidence type="ECO:0000256" key="1">
    <source>
        <dbReference type="ARBA" id="ARBA00009431"/>
    </source>
</evidence>
<dbReference type="InterPro" id="IPR033124">
    <property type="entry name" value="Ser_caboxypep_his_AS"/>
</dbReference>
<dbReference type="Proteomes" id="UP000663834">
    <property type="component" value="Unassembled WGS sequence"/>
</dbReference>
<dbReference type="InterPro" id="IPR018202">
    <property type="entry name" value="Ser_caboxypep_ser_AS"/>
</dbReference>
<dbReference type="AlphaFoldDB" id="A0A815MB31"/>
<keyword evidence="6" id="KW-0325">Glycoprotein</keyword>
<gene>
    <name evidence="8" type="ORF">KQP761_LOCUS10468</name>
</gene>
<dbReference type="EC" id="3.4.16.-" evidence="7"/>
<dbReference type="Gene3D" id="3.40.50.1820">
    <property type="entry name" value="alpha/beta hydrolase"/>
    <property type="match status" value="1"/>
</dbReference>
<keyword evidence="2 7" id="KW-0121">Carboxypeptidase</keyword>
<sequence>MMMLQQSAIICFVTIFLTGNVQGQFRRLVYPDGETTILRSNDDPGQPLFLTPYLEQGQIEKARQLSSVELPPYKQQSFSGYLTVNKTYNSNMFFWFFPTQNGDKNAPVLLWLQGGPGATSLFGLFTEHGPIQVNDDGSLSERPITWNSLYNLLYIDNPVGTGYSFASNDQGYARTQDDVARDLYSALTQFFQIYTDYASNPFYVTGESYAGKYVPSIGHKIHVENQDPQVKVKINLVGLSMGNGWTDPMRQYTYGPLLYQIGLIDENQLFYIDLQSKLVRYAISQQRYTDAFTISDLLIDGDLINTTSYFRNVTGLRAYYNYLQTDESPSLSNYVKFITSVDRRRQIHVGNLSFNQDNKVELMLINDVFQSIPSQQLTTLFDNYKILIYNGLLDIICAQALTLNWVADLQWSHSSDYKTVTRQVWKVNSTDDQVAGYIKIVNNFILAGIRNAGHLVPGDQPRAMLDLLKRFITLTFVK</sequence>
<comment type="similarity">
    <text evidence="1 7">Belongs to the peptidase S10 family.</text>
</comment>
<evidence type="ECO:0000256" key="5">
    <source>
        <dbReference type="ARBA" id="ARBA00022801"/>
    </source>
</evidence>
<dbReference type="InterPro" id="IPR029058">
    <property type="entry name" value="AB_hydrolase_fold"/>
</dbReference>
<comment type="caution">
    <text evidence="8">The sequence shown here is derived from an EMBL/GenBank/DDBJ whole genome shotgun (WGS) entry which is preliminary data.</text>
</comment>
<evidence type="ECO:0000313" key="9">
    <source>
        <dbReference type="Proteomes" id="UP000663834"/>
    </source>
</evidence>